<sequence length="97" mass="9727">MPARPPGAGMHTNSGNVPAIPNTSGLRVVSTTSDAAGEPPPITRTSMSAIENHARSRRNRVMVAVVVGVVVLVIGAAVAAALFTGDEANALALASTL</sequence>
<feature type="region of interest" description="Disordered" evidence="1">
    <location>
        <begin position="1"/>
        <end position="25"/>
    </location>
</feature>
<keyword evidence="2" id="KW-1133">Transmembrane helix</keyword>
<dbReference type="AlphaFoldDB" id="A0A917DBZ9"/>
<evidence type="ECO:0000256" key="2">
    <source>
        <dbReference type="SAM" id="Phobius"/>
    </source>
</evidence>
<keyword evidence="2" id="KW-0472">Membrane</keyword>
<proteinExistence type="predicted"/>
<gene>
    <name evidence="3" type="ORF">GCM10010915_00470</name>
</gene>
<organism evidence="3 4">
    <name type="scientific">Microbacterium faecale</name>
    <dbReference type="NCBI Taxonomy" id="1804630"/>
    <lineage>
        <taxon>Bacteria</taxon>
        <taxon>Bacillati</taxon>
        <taxon>Actinomycetota</taxon>
        <taxon>Actinomycetes</taxon>
        <taxon>Micrococcales</taxon>
        <taxon>Microbacteriaceae</taxon>
        <taxon>Microbacterium</taxon>
    </lineage>
</organism>
<accession>A0A917DBZ9</accession>
<evidence type="ECO:0000256" key="1">
    <source>
        <dbReference type="SAM" id="MobiDB-lite"/>
    </source>
</evidence>
<keyword evidence="4" id="KW-1185">Reference proteome</keyword>
<evidence type="ECO:0000313" key="4">
    <source>
        <dbReference type="Proteomes" id="UP000633205"/>
    </source>
</evidence>
<feature type="transmembrane region" description="Helical" evidence="2">
    <location>
        <begin position="61"/>
        <end position="83"/>
    </location>
</feature>
<comment type="caution">
    <text evidence="3">The sequence shown here is derived from an EMBL/GenBank/DDBJ whole genome shotgun (WGS) entry which is preliminary data.</text>
</comment>
<protein>
    <submittedName>
        <fullName evidence="3">Uncharacterized protein</fullName>
    </submittedName>
</protein>
<dbReference type="Proteomes" id="UP000633205">
    <property type="component" value="Unassembled WGS sequence"/>
</dbReference>
<reference evidence="3" key="2">
    <citation type="submission" date="2020-09" db="EMBL/GenBank/DDBJ databases">
        <authorList>
            <person name="Sun Q."/>
            <person name="Zhou Y."/>
        </authorList>
    </citation>
    <scope>NUCLEOTIDE SEQUENCE</scope>
    <source>
        <strain evidence="3">CGMCC 1.15152</strain>
    </source>
</reference>
<dbReference type="RefSeq" id="WP_188710326.1">
    <property type="nucleotide sequence ID" value="NZ_BMHO01000001.1"/>
</dbReference>
<name>A0A917DBZ9_9MICO</name>
<keyword evidence="2" id="KW-0812">Transmembrane</keyword>
<feature type="compositionally biased region" description="Polar residues" evidence="1">
    <location>
        <begin position="11"/>
        <end position="25"/>
    </location>
</feature>
<reference evidence="3" key="1">
    <citation type="journal article" date="2014" name="Int. J. Syst. Evol. Microbiol.">
        <title>Complete genome sequence of Corynebacterium casei LMG S-19264T (=DSM 44701T), isolated from a smear-ripened cheese.</title>
        <authorList>
            <consortium name="US DOE Joint Genome Institute (JGI-PGF)"/>
            <person name="Walter F."/>
            <person name="Albersmeier A."/>
            <person name="Kalinowski J."/>
            <person name="Ruckert C."/>
        </authorList>
    </citation>
    <scope>NUCLEOTIDE SEQUENCE</scope>
    <source>
        <strain evidence="3">CGMCC 1.15152</strain>
    </source>
</reference>
<dbReference type="EMBL" id="BMHO01000001">
    <property type="protein sequence ID" value="GGD24389.1"/>
    <property type="molecule type" value="Genomic_DNA"/>
</dbReference>
<evidence type="ECO:0000313" key="3">
    <source>
        <dbReference type="EMBL" id="GGD24389.1"/>
    </source>
</evidence>